<dbReference type="Proteomes" id="UP001138621">
    <property type="component" value="Unassembled WGS sequence"/>
</dbReference>
<dbReference type="RefSeq" id="WP_181122489.1">
    <property type="nucleotide sequence ID" value="NZ_JAAMRD010000024.1"/>
</dbReference>
<comment type="subunit">
    <text evidence="8">Composed of six subunits; NqrA, NqrB, NqrC, NqrD, NqrE and NqrF.</text>
</comment>
<dbReference type="Pfam" id="PF24836">
    <property type="entry name" value="NQRA_2nd"/>
    <property type="match status" value="1"/>
</dbReference>
<evidence type="ECO:0000256" key="5">
    <source>
        <dbReference type="ARBA" id="ARBA00023065"/>
    </source>
</evidence>
<feature type="domain" description="Na(+)-translocating NADH-quinone reductase subunit A C-terminal" evidence="10">
    <location>
        <begin position="260"/>
        <end position="309"/>
    </location>
</feature>
<evidence type="ECO:0000259" key="10">
    <source>
        <dbReference type="Pfam" id="PF11973"/>
    </source>
</evidence>
<dbReference type="InterPro" id="IPR008703">
    <property type="entry name" value="NqrA"/>
</dbReference>
<dbReference type="EC" id="7.2.1.1" evidence="8"/>
<comment type="caution">
    <text evidence="12">The sequence shown here is derived from an EMBL/GenBank/DDBJ whole genome shotgun (WGS) entry which is preliminary data.</text>
</comment>
<comment type="similarity">
    <text evidence="8">Belongs to the NqrA family.</text>
</comment>
<protein>
    <recommendedName>
        <fullName evidence="8">Na(+)-translocating NADH-quinone reductase subunit A</fullName>
        <shortName evidence="8">Na(+)-NQR subunit A</shortName>
        <shortName evidence="8">Na(+)-translocating NQR subunit A</shortName>
        <ecNumber evidence="8">7.2.1.1</ecNumber>
    </recommendedName>
    <alternativeName>
        <fullName evidence="8">NQR complex subunit A</fullName>
    </alternativeName>
    <alternativeName>
        <fullName evidence="8">NQR-1 subunit A</fullName>
    </alternativeName>
</protein>
<keyword evidence="5 8" id="KW-0406">Ion transport</keyword>
<feature type="domain" description="NqrA second alpha/beta" evidence="11">
    <location>
        <begin position="113"/>
        <end position="255"/>
    </location>
</feature>
<dbReference type="GO" id="GO:0016655">
    <property type="term" value="F:oxidoreductase activity, acting on NAD(P)H, quinone or similar compound as acceptor"/>
    <property type="evidence" value="ECO:0007669"/>
    <property type="project" value="UniProtKB-UniRule"/>
</dbReference>
<proteinExistence type="inferred from homology"/>
<dbReference type="NCBIfam" id="NF003759">
    <property type="entry name" value="PRK05352.1-2"/>
    <property type="match status" value="1"/>
</dbReference>
<evidence type="ECO:0000259" key="9">
    <source>
        <dbReference type="Pfam" id="PF05896"/>
    </source>
</evidence>
<keyword evidence="7 8" id="KW-0739">Sodium transport</keyword>
<feature type="domain" description="NqrA N-terminal barrel-sandwich hybrid" evidence="9">
    <location>
        <begin position="2"/>
        <end position="94"/>
    </location>
</feature>
<keyword evidence="6 8" id="KW-0830">Ubiquinone</keyword>
<gene>
    <name evidence="8" type="primary">nqrA</name>
    <name evidence="12" type="ORF">G7024_21550</name>
</gene>
<dbReference type="NCBIfam" id="TIGR01936">
    <property type="entry name" value="nqrA"/>
    <property type="match status" value="1"/>
</dbReference>
<comment type="catalytic activity">
    <reaction evidence="8">
        <text>a ubiquinone + n Na(+)(in) + NADH + H(+) = a ubiquinol + n Na(+)(out) + NAD(+)</text>
        <dbReference type="Rhea" id="RHEA:47748"/>
        <dbReference type="Rhea" id="RHEA-COMP:9565"/>
        <dbReference type="Rhea" id="RHEA-COMP:9566"/>
        <dbReference type="ChEBI" id="CHEBI:15378"/>
        <dbReference type="ChEBI" id="CHEBI:16389"/>
        <dbReference type="ChEBI" id="CHEBI:17976"/>
        <dbReference type="ChEBI" id="CHEBI:29101"/>
        <dbReference type="ChEBI" id="CHEBI:57540"/>
        <dbReference type="ChEBI" id="CHEBI:57945"/>
        <dbReference type="EC" id="7.2.1.1"/>
    </reaction>
</comment>
<dbReference type="AlphaFoldDB" id="A0AA40RW31"/>
<comment type="function">
    <text evidence="8">NQR complex catalyzes the reduction of ubiquinone-1 to ubiquinol by two successive reactions, coupled with the transport of Na(+) ions from the cytoplasm to the periplasm. NqrA to NqrE are probably involved in the second step, the conversion of ubisemiquinone to ubiquinol.</text>
</comment>
<dbReference type="PANTHER" id="PTHR37839">
    <property type="entry name" value="NA(+)-TRANSLOCATING NADH-QUINONE REDUCTASE SUBUNIT A"/>
    <property type="match status" value="1"/>
</dbReference>
<evidence type="ECO:0000256" key="4">
    <source>
        <dbReference type="ARBA" id="ARBA00023053"/>
    </source>
</evidence>
<keyword evidence="1 8" id="KW-0813">Transport</keyword>
<dbReference type="HAMAP" id="MF_00425">
    <property type="entry name" value="NqrA"/>
    <property type="match status" value="1"/>
</dbReference>
<dbReference type="InterPro" id="IPR056148">
    <property type="entry name" value="NQRA_2nd"/>
</dbReference>
<accession>A0AA40RW31</accession>
<dbReference type="Pfam" id="PF05896">
    <property type="entry name" value="NQRA_N"/>
    <property type="match status" value="1"/>
</dbReference>
<reference evidence="12" key="1">
    <citation type="submission" date="2020-02" db="EMBL/GenBank/DDBJ databases">
        <title>Synteny-based analysis reveals conserved mechanism for high triclosan tolerance in Pseudomonas, as well as instances of horizontal transfer.</title>
        <authorList>
            <person name="Mcfarland A.G."/>
            <person name="Bertucci H.K."/>
            <person name="Litmann E."/>
            <person name="Shen J."/>
            <person name="Huttenhower C."/>
            <person name="Hartmann E.M."/>
        </authorList>
    </citation>
    <scope>NUCLEOTIDE SEQUENCE</scope>
    <source>
        <strain evidence="12">109A1</strain>
    </source>
</reference>
<dbReference type="InterPro" id="IPR022615">
    <property type="entry name" value="NqrA_C_domain"/>
</dbReference>
<keyword evidence="3 8" id="KW-0520">NAD</keyword>
<dbReference type="PANTHER" id="PTHR37839:SF1">
    <property type="entry name" value="NA(+)-TRANSLOCATING NADH-QUINONE REDUCTASE SUBUNIT A"/>
    <property type="match status" value="1"/>
</dbReference>
<evidence type="ECO:0000259" key="11">
    <source>
        <dbReference type="Pfam" id="PF24836"/>
    </source>
</evidence>
<sequence length="445" mass="47959">MINIKRGLDLPIVGAPTQRIEAGRPVRSVAVIGFDYPTMKPTMAVQVGDRVKLGQILFSDKKSEGVHYTAPGAGVVSAVHRGEKRVLQSVVIDLEGDDEITFASYSSEQLEGLSSEQVRENLQQSGLWTALRTRPFSKVPAVDAVPNSIFVTAIDTHPLAADPAVIIAEQAEAFEAGLKVLGNLAKVFLCKAPDASLPGESLAKVQVESFSGPHPAGLAGTHIHFLDPVSASKSVWTIGYQDVIAVGKLFTSGHLWVERVVALGGPVVENPRLVRTRLGANLDELTAGELQPGANRVVSGSLLGGRTAHGAFAYLGRYHQQVSCLREGKEREMLHYMRAGVEKHSILNIYISKLMGGKKFAFSTSTNGSPRAMVPVGNYEEVMPLDVLPTQLLRALIVGDTEVAQKLGCLELDEEDLALCTYVCAGKYEYGPILRDNLTRIEKEG</sequence>
<evidence type="ECO:0000313" key="13">
    <source>
        <dbReference type="Proteomes" id="UP001138621"/>
    </source>
</evidence>
<evidence type="ECO:0000256" key="8">
    <source>
        <dbReference type="HAMAP-Rule" id="MF_00425"/>
    </source>
</evidence>
<dbReference type="InterPro" id="IPR056147">
    <property type="entry name" value="NQRA_N"/>
</dbReference>
<dbReference type="Pfam" id="PF11973">
    <property type="entry name" value="NQRA_SLBB"/>
    <property type="match status" value="1"/>
</dbReference>
<evidence type="ECO:0000256" key="1">
    <source>
        <dbReference type="ARBA" id="ARBA00022448"/>
    </source>
</evidence>
<organism evidence="12 13">
    <name type="scientific">Stutzerimonas stutzeri</name>
    <name type="common">Pseudomonas stutzeri</name>
    <dbReference type="NCBI Taxonomy" id="316"/>
    <lineage>
        <taxon>Bacteria</taxon>
        <taxon>Pseudomonadati</taxon>
        <taxon>Pseudomonadota</taxon>
        <taxon>Gammaproteobacteria</taxon>
        <taxon>Pseudomonadales</taxon>
        <taxon>Pseudomonadaceae</taxon>
        <taxon>Stutzerimonas</taxon>
    </lineage>
</organism>
<dbReference type="EMBL" id="JAAMRD010000024">
    <property type="protein sequence ID" value="MBA1306982.1"/>
    <property type="molecule type" value="Genomic_DNA"/>
</dbReference>
<dbReference type="GO" id="GO:0006814">
    <property type="term" value="P:sodium ion transport"/>
    <property type="evidence" value="ECO:0007669"/>
    <property type="project" value="UniProtKB-UniRule"/>
</dbReference>
<evidence type="ECO:0000256" key="7">
    <source>
        <dbReference type="ARBA" id="ARBA00023201"/>
    </source>
</evidence>
<evidence type="ECO:0000256" key="6">
    <source>
        <dbReference type="ARBA" id="ARBA00023075"/>
    </source>
</evidence>
<evidence type="ECO:0000256" key="2">
    <source>
        <dbReference type="ARBA" id="ARBA00022967"/>
    </source>
</evidence>
<keyword evidence="2 8" id="KW-1278">Translocase</keyword>
<evidence type="ECO:0000313" key="12">
    <source>
        <dbReference type="EMBL" id="MBA1306982.1"/>
    </source>
</evidence>
<keyword evidence="4 8" id="KW-0915">Sodium</keyword>
<name>A0AA40RW31_STUST</name>
<evidence type="ECO:0000256" key="3">
    <source>
        <dbReference type="ARBA" id="ARBA00023027"/>
    </source>
</evidence>